<dbReference type="Proteomes" id="UP000292447">
    <property type="component" value="Chromosome VI"/>
</dbReference>
<proteinExistence type="inferred from homology"/>
<comment type="similarity">
    <text evidence="7">Belongs to the fluoride channel Fluc/FEX (TC 1.A.43) family.</text>
</comment>
<comment type="function">
    <text evidence="1">Fluoride channel required for the rapid expulsion of cytoplasmic fluoride.</text>
</comment>
<keyword evidence="5 9" id="KW-1133">Transmembrane helix</keyword>
<evidence type="ECO:0000313" key="11">
    <source>
        <dbReference type="Proteomes" id="UP000292447"/>
    </source>
</evidence>
<evidence type="ECO:0000256" key="2">
    <source>
        <dbReference type="ARBA" id="ARBA00004651"/>
    </source>
</evidence>
<feature type="transmembrane region" description="Helical" evidence="9">
    <location>
        <begin position="135"/>
        <end position="157"/>
    </location>
</feature>
<dbReference type="InterPro" id="IPR003691">
    <property type="entry name" value="FluC"/>
</dbReference>
<evidence type="ECO:0000313" key="10">
    <source>
        <dbReference type="EMBL" id="QBM90860.1"/>
    </source>
</evidence>
<dbReference type="AlphaFoldDB" id="A0A4P6XTI3"/>
<dbReference type="PANTHER" id="PTHR28259:SF1">
    <property type="entry name" value="FLUORIDE EXPORT PROTEIN 1-RELATED"/>
    <property type="match status" value="1"/>
</dbReference>
<dbReference type="STRING" id="2163413.A0A4P6XTI3"/>
<dbReference type="EMBL" id="CP034461">
    <property type="protein sequence ID" value="QBM90860.1"/>
    <property type="molecule type" value="Genomic_DNA"/>
</dbReference>
<evidence type="ECO:0000256" key="8">
    <source>
        <dbReference type="ARBA" id="ARBA00035585"/>
    </source>
</evidence>
<name>A0A4P6XTI3_9ASCO</name>
<feature type="transmembrane region" description="Helical" evidence="9">
    <location>
        <begin position="249"/>
        <end position="268"/>
    </location>
</feature>
<keyword evidence="11" id="KW-1185">Reference proteome</keyword>
<feature type="transmembrane region" description="Helical" evidence="9">
    <location>
        <begin position="177"/>
        <end position="197"/>
    </location>
</feature>
<feature type="transmembrane region" description="Helical" evidence="9">
    <location>
        <begin position="89"/>
        <end position="110"/>
    </location>
</feature>
<evidence type="ECO:0000256" key="9">
    <source>
        <dbReference type="SAM" id="Phobius"/>
    </source>
</evidence>
<evidence type="ECO:0000256" key="5">
    <source>
        <dbReference type="ARBA" id="ARBA00022989"/>
    </source>
</evidence>
<comment type="subcellular location">
    <subcellularLocation>
        <location evidence="2">Cell membrane</location>
        <topology evidence="2">Multi-pass membrane protein</topology>
    </subcellularLocation>
</comment>
<dbReference type="Pfam" id="PF02537">
    <property type="entry name" value="CRCB"/>
    <property type="match status" value="2"/>
</dbReference>
<feature type="transmembrane region" description="Helical" evidence="9">
    <location>
        <begin position="351"/>
        <end position="372"/>
    </location>
</feature>
<sequence>MSSLDLLRSRVSRAERRSAETRLQELEAESFSEALPEGLNATYSSGSEKRSLEFKRPPQTVNTYLSILFGSICGVLARKGLQVLTTYSGSFLEGIVWANFVACVVMGMAVESDRTWRDLIDDSEHKPLYASKAAIPLYAGITTGFCGSCSSFSSFILEAFTKGANLPPSYDYPTAGFGVLEVIEVLIAHLGISVGGFRIGTHFTRAVERHNFALTPAFYRVVEITCAALGIAAYIAVVVLIATKNDGGWRSWTFACLFAPWGAFLRFWLSKLLNSKVENFPMGTFAANFSGTVLLSVFTLLAKGKASFASDLPIVSNILSCHVLAGLEDGFCGCLTTVSTFVVEICALELLYSYFYALVSVAASFSAMLVILGSYNWTVGFTAPVC</sequence>
<comment type="catalytic activity">
    <reaction evidence="8">
        <text>fluoride(in) = fluoride(out)</text>
        <dbReference type="Rhea" id="RHEA:76159"/>
        <dbReference type="ChEBI" id="CHEBI:17051"/>
    </reaction>
    <physiologicalReaction direction="left-to-right" evidence="8">
        <dbReference type="Rhea" id="RHEA:76160"/>
    </physiologicalReaction>
</comment>
<keyword evidence="4 9" id="KW-0812">Transmembrane</keyword>
<dbReference type="PANTHER" id="PTHR28259">
    <property type="entry name" value="FLUORIDE EXPORT PROTEIN 1-RELATED"/>
    <property type="match status" value="1"/>
</dbReference>
<accession>A0A4P6XTI3</accession>
<reference evidence="11" key="1">
    <citation type="submission" date="2019-03" db="EMBL/GenBank/DDBJ databases">
        <title>Snf2 controls pulcherriminic acid biosynthesis and connects pigmentation and antifungal activity of the yeast Metschnikowia pulcherrima.</title>
        <authorList>
            <person name="Gore-Lloyd D."/>
            <person name="Sumann I."/>
            <person name="Brachmann A.O."/>
            <person name="Schneeberger K."/>
            <person name="Ortiz-Merino R.A."/>
            <person name="Moreno-Beltran M."/>
            <person name="Schlaefli M."/>
            <person name="Kirner P."/>
            <person name="Santos Kron A."/>
            <person name="Wolfe K.H."/>
            <person name="Piel J."/>
            <person name="Ahrens C.H."/>
            <person name="Henk D."/>
            <person name="Freimoser F.M."/>
        </authorList>
    </citation>
    <scope>NUCLEOTIDE SEQUENCE [LARGE SCALE GENOMIC DNA]</scope>
    <source>
        <strain evidence="11">APC 1.2</strain>
    </source>
</reference>
<feature type="transmembrane region" description="Helical" evidence="9">
    <location>
        <begin position="218"/>
        <end position="243"/>
    </location>
</feature>
<dbReference type="GO" id="GO:1903425">
    <property type="term" value="F:fluoride transmembrane transporter activity"/>
    <property type="evidence" value="ECO:0007669"/>
    <property type="project" value="TreeGrafter"/>
</dbReference>
<feature type="transmembrane region" description="Helical" evidence="9">
    <location>
        <begin position="280"/>
        <end position="302"/>
    </location>
</feature>
<gene>
    <name evidence="10" type="primary">MPUL0F04480</name>
    <name evidence="10" type="ORF">METSCH_F04480</name>
</gene>
<evidence type="ECO:0000256" key="3">
    <source>
        <dbReference type="ARBA" id="ARBA00022475"/>
    </source>
</evidence>
<evidence type="ECO:0000256" key="1">
    <source>
        <dbReference type="ARBA" id="ARBA00002598"/>
    </source>
</evidence>
<evidence type="ECO:0000256" key="7">
    <source>
        <dbReference type="ARBA" id="ARBA00035120"/>
    </source>
</evidence>
<evidence type="ECO:0000256" key="4">
    <source>
        <dbReference type="ARBA" id="ARBA00022692"/>
    </source>
</evidence>
<organism evidence="10 11">
    <name type="scientific">Metschnikowia aff. pulcherrima</name>
    <dbReference type="NCBI Taxonomy" id="2163413"/>
    <lineage>
        <taxon>Eukaryota</taxon>
        <taxon>Fungi</taxon>
        <taxon>Dikarya</taxon>
        <taxon>Ascomycota</taxon>
        <taxon>Saccharomycotina</taxon>
        <taxon>Pichiomycetes</taxon>
        <taxon>Metschnikowiaceae</taxon>
        <taxon>Metschnikowia</taxon>
    </lineage>
</organism>
<keyword evidence="6 9" id="KW-0472">Membrane</keyword>
<dbReference type="GO" id="GO:0005886">
    <property type="term" value="C:plasma membrane"/>
    <property type="evidence" value="ECO:0007669"/>
    <property type="project" value="UniProtKB-SubCell"/>
</dbReference>
<evidence type="ECO:0000256" key="6">
    <source>
        <dbReference type="ARBA" id="ARBA00023136"/>
    </source>
</evidence>
<keyword evidence="3" id="KW-1003">Cell membrane</keyword>
<protein>
    <submittedName>
        <fullName evidence="10">Fluoride ion exporter CrcB/FEX, affects chromosome condensation</fullName>
    </submittedName>
</protein>